<dbReference type="Proteomes" id="UP000242188">
    <property type="component" value="Unassembled WGS sequence"/>
</dbReference>
<keyword evidence="1" id="KW-0479">Metal-binding</keyword>
<evidence type="ECO:0000313" key="7">
    <source>
        <dbReference type="EMBL" id="OWF39210.1"/>
    </source>
</evidence>
<keyword evidence="8" id="KW-1185">Reference proteome</keyword>
<evidence type="ECO:0000313" key="8">
    <source>
        <dbReference type="Proteomes" id="UP000242188"/>
    </source>
</evidence>
<gene>
    <name evidence="7" type="ORF">KP79_PYT20329</name>
</gene>
<dbReference type="Gene3D" id="6.20.210.20">
    <property type="entry name" value="THAP domain"/>
    <property type="match status" value="1"/>
</dbReference>
<protein>
    <submittedName>
        <fullName evidence="7">THAP domain-containing protein 4</fullName>
    </submittedName>
</protein>
<comment type="caution">
    <text evidence="7">The sequence shown here is derived from an EMBL/GenBank/DDBJ whole genome shotgun (WGS) entry which is preliminary data.</text>
</comment>
<reference evidence="7 8" key="1">
    <citation type="journal article" date="2017" name="Nat. Ecol. Evol.">
        <title>Scallop genome provides insights into evolution of bilaterian karyotype and development.</title>
        <authorList>
            <person name="Wang S."/>
            <person name="Zhang J."/>
            <person name="Jiao W."/>
            <person name="Li J."/>
            <person name="Xun X."/>
            <person name="Sun Y."/>
            <person name="Guo X."/>
            <person name="Huan P."/>
            <person name="Dong B."/>
            <person name="Zhang L."/>
            <person name="Hu X."/>
            <person name="Sun X."/>
            <person name="Wang J."/>
            <person name="Zhao C."/>
            <person name="Wang Y."/>
            <person name="Wang D."/>
            <person name="Huang X."/>
            <person name="Wang R."/>
            <person name="Lv J."/>
            <person name="Li Y."/>
            <person name="Zhang Z."/>
            <person name="Liu B."/>
            <person name="Lu W."/>
            <person name="Hui Y."/>
            <person name="Liang J."/>
            <person name="Zhou Z."/>
            <person name="Hou R."/>
            <person name="Li X."/>
            <person name="Liu Y."/>
            <person name="Li H."/>
            <person name="Ning X."/>
            <person name="Lin Y."/>
            <person name="Zhao L."/>
            <person name="Xing Q."/>
            <person name="Dou J."/>
            <person name="Li Y."/>
            <person name="Mao J."/>
            <person name="Guo H."/>
            <person name="Dou H."/>
            <person name="Li T."/>
            <person name="Mu C."/>
            <person name="Jiang W."/>
            <person name="Fu Q."/>
            <person name="Fu X."/>
            <person name="Miao Y."/>
            <person name="Liu J."/>
            <person name="Yu Q."/>
            <person name="Li R."/>
            <person name="Liao H."/>
            <person name="Li X."/>
            <person name="Kong Y."/>
            <person name="Jiang Z."/>
            <person name="Chourrout D."/>
            <person name="Li R."/>
            <person name="Bao Z."/>
        </authorList>
    </citation>
    <scope>NUCLEOTIDE SEQUENCE [LARGE SCALE GENOMIC DNA]</scope>
    <source>
        <strain evidence="7 8">PY_sf001</strain>
    </source>
</reference>
<dbReference type="InterPro" id="IPR038441">
    <property type="entry name" value="THAP_Znf_sf"/>
</dbReference>
<dbReference type="PANTHER" id="PTHR46927">
    <property type="entry name" value="AGAP005574-PA"/>
    <property type="match status" value="1"/>
</dbReference>
<dbReference type="EMBL" id="NEDP02005537">
    <property type="protein sequence ID" value="OWF39210.1"/>
    <property type="molecule type" value="Genomic_DNA"/>
</dbReference>
<evidence type="ECO:0000256" key="3">
    <source>
        <dbReference type="ARBA" id="ARBA00022833"/>
    </source>
</evidence>
<dbReference type="GO" id="GO:0008270">
    <property type="term" value="F:zinc ion binding"/>
    <property type="evidence" value="ECO:0007669"/>
    <property type="project" value="UniProtKB-KW"/>
</dbReference>
<evidence type="ECO:0000256" key="2">
    <source>
        <dbReference type="ARBA" id="ARBA00022771"/>
    </source>
</evidence>
<proteinExistence type="predicted"/>
<dbReference type="Pfam" id="PF05485">
    <property type="entry name" value="THAP"/>
    <property type="match status" value="1"/>
</dbReference>
<evidence type="ECO:0000259" key="6">
    <source>
        <dbReference type="PROSITE" id="PS50950"/>
    </source>
</evidence>
<dbReference type="OrthoDB" id="6117952at2759"/>
<evidence type="ECO:0000256" key="5">
    <source>
        <dbReference type="PROSITE-ProRule" id="PRU00309"/>
    </source>
</evidence>
<feature type="domain" description="THAP-type" evidence="6">
    <location>
        <begin position="1"/>
        <end position="79"/>
    </location>
</feature>
<dbReference type="SMART" id="SM00980">
    <property type="entry name" value="THAP"/>
    <property type="match status" value="1"/>
</dbReference>
<keyword evidence="2 5" id="KW-0863">Zinc-finger</keyword>
<dbReference type="PANTHER" id="PTHR46927:SF3">
    <property type="entry name" value="THAP-TYPE DOMAIN-CONTAINING PROTEIN"/>
    <property type="match status" value="1"/>
</dbReference>
<evidence type="ECO:0000256" key="4">
    <source>
        <dbReference type="ARBA" id="ARBA00023125"/>
    </source>
</evidence>
<dbReference type="AlphaFoldDB" id="A0A210PRU0"/>
<keyword evidence="4 5" id="KW-0238">DNA-binding</keyword>
<accession>A0A210PRU0</accession>
<organism evidence="7 8">
    <name type="scientific">Mizuhopecten yessoensis</name>
    <name type="common">Japanese scallop</name>
    <name type="synonym">Patinopecten yessoensis</name>
    <dbReference type="NCBI Taxonomy" id="6573"/>
    <lineage>
        <taxon>Eukaryota</taxon>
        <taxon>Metazoa</taxon>
        <taxon>Spiralia</taxon>
        <taxon>Lophotrochozoa</taxon>
        <taxon>Mollusca</taxon>
        <taxon>Bivalvia</taxon>
        <taxon>Autobranchia</taxon>
        <taxon>Pteriomorphia</taxon>
        <taxon>Pectinida</taxon>
        <taxon>Pectinoidea</taxon>
        <taxon>Pectinidae</taxon>
        <taxon>Mizuhopecten</taxon>
    </lineage>
</organism>
<name>A0A210PRU0_MIZYE</name>
<sequence>MVRSCVVFKCFNRADACGKEQGISFFRFPVDKKNRLAWIKAVNRDKWTPTNASYICSTHFEGGWHSYDYEDVNYRPTIFHYKEKRSTPTEKAREQRVSKRKLEQVHKHRCGVVLK</sequence>
<dbReference type="InterPro" id="IPR052224">
    <property type="entry name" value="THAP_domain_protein"/>
</dbReference>
<keyword evidence="3" id="KW-0862">Zinc</keyword>
<dbReference type="SUPFAM" id="SSF57716">
    <property type="entry name" value="Glucocorticoid receptor-like (DNA-binding domain)"/>
    <property type="match status" value="1"/>
</dbReference>
<dbReference type="InterPro" id="IPR006612">
    <property type="entry name" value="THAP_Znf"/>
</dbReference>
<dbReference type="PROSITE" id="PS50950">
    <property type="entry name" value="ZF_THAP"/>
    <property type="match status" value="1"/>
</dbReference>
<evidence type="ECO:0000256" key="1">
    <source>
        <dbReference type="ARBA" id="ARBA00022723"/>
    </source>
</evidence>
<dbReference type="GO" id="GO:0003677">
    <property type="term" value="F:DNA binding"/>
    <property type="evidence" value="ECO:0007669"/>
    <property type="project" value="UniProtKB-UniRule"/>
</dbReference>